<feature type="non-terminal residue" evidence="2">
    <location>
        <position position="1"/>
    </location>
</feature>
<dbReference type="EMBL" id="CAJVPY010063279">
    <property type="protein sequence ID" value="CAG8823312.1"/>
    <property type="molecule type" value="Genomic_DNA"/>
</dbReference>
<sequence length="142" mass="16768">RDSNPQTTTQDGILLNPVTDVEKVQLYTPEQLILINIVTIQEEGDPDWRMDIHCYFCKRATKLKDLLPFNINNNKYERCRGCQKKGKEHTPEREKLHELRKSQIKKRERTQSSKPMMIKRTKTNPPEIKNVYANGLTYNPER</sequence>
<comment type="caution">
    <text evidence="2">The sequence shown here is derived from an EMBL/GenBank/DDBJ whole genome shotgun (WGS) entry which is preliminary data.</text>
</comment>
<organism evidence="2 3">
    <name type="scientific">Dentiscutata erythropus</name>
    <dbReference type="NCBI Taxonomy" id="1348616"/>
    <lineage>
        <taxon>Eukaryota</taxon>
        <taxon>Fungi</taxon>
        <taxon>Fungi incertae sedis</taxon>
        <taxon>Mucoromycota</taxon>
        <taxon>Glomeromycotina</taxon>
        <taxon>Glomeromycetes</taxon>
        <taxon>Diversisporales</taxon>
        <taxon>Gigasporaceae</taxon>
        <taxon>Dentiscutata</taxon>
    </lineage>
</organism>
<feature type="non-terminal residue" evidence="2">
    <location>
        <position position="142"/>
    </location>
</feature>
<evidence type="ECO:0000256" key="1">
    <source>
        <dbReference type="SAM" id="MobiDB-lite"/>
    </source>
</evidence>
<name>A0A9N9PIG5_9GLOM</name>
<dbReference type="Proteomes" id="UP000789405">
    <property type="component" value="Unassembled WGS sequence"/>
</dbReference>
<accession>A0A9N9PIG5</accession>
<proteinExistence type="predicted"/>
<feature type="compositionally biased region" description="Basic and acidic residues" evidence="1">
    <location>
        <begin position="88"/>
        <end position="101"/>
    </location>
</feature>
<protein>
    <submittedName>
        <fullName evidence="2">4457_t:CDS:1</fullName>
    </submittedName>
</protein>
<feature type="region of interest" description="Disordered" evidence="1">
    <location>
        <begin position="84"/>
        <end position="142"/>
    </location>
</feature>
<keyword evidence="3" id="KW-1185">Reference proteome</keyword>
<evidence type="ECO:0000313" key="2">
    <source>
        <dbReference type="EMBL" id="CAG8823312.1"/>
    </source>
</evidence>
<gene>
    <name evidence="2" type="ORF">DERYTH_LOCUS27476</name>
</gene>
<dbReference type="AlphaFoldDB" id="A0A9N9PIG5"/>
<evidence type="ECO:0000313" key="3">
    <source>
        <dbReference type="Proteomes" id="UP000789405"/>
    </source>
</evidence>
<reference evidence="2" key="1">
    <citation type="submission" date="2021-06" db="EMBL/GenBank/DDBJ databases">
        <authorList>
            <person name="Kallberg Y."/>
            <person name="Tangrot J."/>
            <person name="Rosling A."/>
        </authorList>
    </citation>
    <scope>NUCLEOTIDE SEQUENCE</scope>
    <source>
        <strain evidence="2">MA453B</strain>
    </source>
</reference>